<dbReference type="STRING" id="1108045.GORHZ_025_00390"/>
<gene>
    <name evidence="2" type="ORF">GORHZ_025_00390</name>
</gene>
<dbReference type="eggNOG" id="ENOG5032SH9">
    <property type="taxonomic scope" value="Bacteria"/>
</dbReference>
<dbReference type="EMBL" id="BAHC01000025">
    <property type="protein sequence ID" value="GAB88499.1"/>
    <property type="molecule type" value="Genomic_DNA"/>
</dbReference>
<evidence type="ECO:0000256" key="1">
    <source>
        <dbReference type="SAM" id="Phobius"/>
    </source>
</evidence>
<comment type="caution">
    <text evidence="2">The sequence shown here is derived from an EMBL/GenBank/DDBJ whole genome shotgun (WGS) entry which is preliminary data.</text>
</comment>
<dbReference type="InterPro" id="IPR021218">
    <property type="entry name" value="DUF2784"/>
</dbReference>
<organism evidence="2 3">
    <name type="scientific">Gordonia rhizosphera NBRC 16068</name>
    <dbReference type="NCBI Taxonomy" id="1108045"/>
    <lineage>
        <taxon>Bacteria</taxon>
        <taxon>Bacillati</taxon>
        <taxon>Actinomycetota</taxon>
        <taxon>Actinomycetes</taxon>
        <taxon>Mycobacteriales</taxon>
        <taxon>Gordoniaceae</taxon>
        <taxon>Gordonia</taxon>
    </lineage>
</organism>
<keyword evidence="1" id="KW-0812">Transmembrane</keyword>
<evidence type="ECO:0008006" key="4">
    <source>
        <dbReference type="Google" id="ProtNLM"/>
    </source>
</evidence>
<keyword evidence="1" id="KW-1133">Transmembrane helix</keyword>
<keyword evidence="3" id="KW-1185">Reference proteome</keyword>
<sequence length="129" mass="14165">MIDRLVVVVAVAAHLAFLGYLVVGGLIALRYPRTIWLHVVTVIWAVVMLAGKVECPLTWLERWARAAGGMAPLPDSGFIDNYLTGVIYPADALVVVQILVFAVVIGSWIALAVRWQRHRTAGAAHRRQV</sequence>
<feature type="transmembrane region" description="Helical" evidence="1">
    <location>
        <begin position="35"/>
        <end position="53"/>
    </location>
</feature>
<proteinExistence type="predicted"/>
<dbReference type="RefSeq" id="WP_006329921.1">
    <property type="nucleotide sequence ID" value="NZ_BAHC01000025.1"/>
</dbReference>
<keyword evidence="1" id="KW-0472">Membrane</keyword>
<feature type="transmembrane region" description="Helical" evidence="1">
    <location>
        <begin position="6"/>
        <end position="28"/>
    </location>
</feature>
<dbReference type="Pfam" id="PF10861">
    <property type="entry name" value="DUF2784"/>
    <property type="match status" value="1"/>
</dbReference>
<reference evidence="2 3" key="1">
    <citation type="submission" date="2012-08" db="EMBL/GenBank/DDBJ databases">
        <title>Whole genome shotgun sequence of Gordonia rhizosphera NBRC 16068.</title>
        <authorList>
            <person name="Takarada H."/>
            <person name="Isaki S."/>
            <person name="Hosoyama A."/>
            <person name="Tsuchikane K."/>
            <person name="Katsumata H."/>
            <person name="Baba S."/>
            <person name="Ohji S."/>
            <person name="Yamazaki S."/>
            <person name="Fujita N."/>
        </authorList>
    </citation>
    <scope>NUCLEOTIDE SEQUENCE [LARGE SCALE GENOMIC DNA]</scope>
    <source>
        <strain evidence="2 3">NBRC 16068</strain>
    </source>
</reference>
<protein>
    <recommendedName>
        <fullName evidence="4">DUF2784 domain-containing protein</fullName>
    </recommendedName>
</protein>
<dbReference type="Proteomes" id="UP000008363">
    <property type="component" value="Unassembled WGS sequence"/>
</dbReference>
<feature type="transmembrane region" description="Helical" evidence="1">
    <location>
        <begin position="92"/>
        <end position="113"/>
    </location>
</feature>
<evidence type="ECO:0000313" key="2">
    <source>
        <dbReference type="EMBL" id="GAB88499.1"/>
    </source>
</evidence>
<dbReference type="AlphaFoldDB" id="K6WPN8"/>
<accession>K6WPN8</accession>
<dbReference type="OrthoDB" id="370375at2"/>
<name>K6WPN8_9ACTN</name>
<evidence type="ECO:0000313" key="3">
    <source>
        <dbReference type="Proteomes" id="UP000008363"/>
    </source>
</evidence>